<dbReference type="PANTHER" id="PTHR30329">
    <property type="entry name" value="STATOR ELEMENT OF FLAGELLAR MOTOR COMPLEX"/>
    <property type="match status" value="1"/>
</dbReference>
<comment type="caution">
    <text evidence="8">The sequence shown here is derived from an EMBL/GenBank/DDBJ whole genome shotgun (WGS) entry which is preliminary data.</text>
</comment>
<dbReference type="InterPro" id="IPR006665">
    <property type="entry name" value="OmpA-like"/>
</dbReference>
<dbReference type="EMBL" id="JACHIP010000016">
    <property type="protein sequence ID" value="MBB5060630.1"/>
    <property type="molecule type" value="Genomic_DNA"/>
</dbReference>
<evidence type="ECO:0000256" key="3">
    <source>
        <dbReference type="ARBA" id="ARBA00023237"/>
    </source>
</evidence>
<dbReference type="Proteomes" id="UP000540989">
    <property type="component" value="Unassembled WGS sequence"/>
</dbReference>
<dbReference type="InterPro" id="IPR036737">
    <property type="entry name" value="OmpA-like_sf"/>
</dbReference>
<evidence type="ECO:0000256" key="1">
    <source>
        <dbReference type="ARBA" id="ARBA00004442"/>
    </source>
</evidence>
<dbReference type="SUPFAM" id="SSF103088">
    <property type="entry name" value="OmpA-like"/>
    <property type="match status" value="1"/>
</dbReference>
<evidence type="ECO:0000256" key="5">
    <source>
        <dbReference type="SAM" id="MobiDB-lite"/>
    </source>
</evidence>
<feature type="transmembrane region" description="Helical" evidence="6">
    <location>
        <begin position="17"/>
        <end position="35"/>
    </location>
</feature>
<sequence length="167" mass="17737">MAERVKVYEETKKGIPVWAWLLPLLLLLALLAYFLTHRHPADGAPVVSSTAAAPAFPDLGSVHFDTDKATLTPEGQATLQQAAAAMKANSSAHLRIEGFTDSTGSAPHNADLSEQRTLAVASYLKEQGIDGSRLTGGGFGAQKPTDTNATPNGKADNRRVELFSQPQ</sequence>
<gene>
    <name evidence="8" type="ORF">HDF16_005366</name>
</gene>
<dbReference type="Pfam" id="PF00691">
    <property type="entry name" value="OmpA"/>
    <property type="match status" value="1"/>
</dbReference>
<dbReference type="AlphaFoldDB" id="A0A7W7ZIL6"/>
<protein>
    <submittedName>
        <fullName evidence="8">Outer membrane protein OmpA-like peptidoglycan-associated protein</fullName>
    </submittedName>
</protein>
<accession>A0A7W7ZIL6</accession>
<dbReference type="InterPro" id="IPR050330">
    <property type="entry name" value="Bact_OuterMem_StrucFunc"/>
</dbReference>
<evidence type="ECO:0000259" key="7">
    <source>
        <dbReference type="PROSITE" id="PS51123"/>
    </source>
</evidence>
<evidence type="ECO:0000256" key="2">
    <source>
        <dbReference type="ARBA" id="ARBA00023136"/>
    </source>
</evidence>
<keyword evidence="2 4" id="KW-0472">Membrane</keyword>
<keyword evidence="6" id="KW-0812">Transmembrane</keyword>
<dbReference type="InterPro" id="IPR006664">
    <property type="entry name" value="OMP_bac"/>
</dbReference>
<dbReference type="Gene3D" id="3.30.1330.60">
    <property type="entry name" value="OmpA-like domain"/>
    <property type="match status" value="1"/>
</dbReference>
<dbReference type="PRINTS" id="PR01021">
    <property type="entry name" value="OMPADOMAIN"/>
</dbReference>
<dbReference type="GO" id="GO:0009279">
    <property type="term" value="C:cell outer membrane"/>
    <property type="evidence" value="ECO:0007669"/>
    <property type="project" value="UniProtKB-SubCell"/>
</dbReference>
<reference evidence="8 9" key="1">
    <citation type="submission" date="2020-08" db="EMBL/GenBank/DDBJ databases">
        <title>Genomic Encyclopedia of Type Strains, Phase IV (KMG-V): Genome sequencing to study the core and pangenomes of soil and plant-associated prokaryotes.</title>
        <authorList>
            <person name="Whitman W."/>
        </authorList>
    </citation>
    <scope>NUCLEOTIDE SEQUENCE [LARGE SCALE GENOMIC DNA]</scope>
    <source>
        <strain evidence="8 9">M8UP14</strain>
    </source>
</reference>
<evidence type="ECO:0000313" key="8">
    <source>
        <dbReference type="EMBL" id="MBB5060630.1"/>
    </source>
</evidence>
<evidence type="ECO:0000313" key="9">
    <source>
        <dbReference type="Proteomes" id="UP000540989"/>
    </source>
</evidence>
<keyword evidence="9" id="KW-1185">Reference proteome</keyword>
<dbReference type="PROSITE" id="PS51123">
    <property type="entry name" value="OMPA_2"/>
    <property type="match status" value="1"/>
</dbReference>
<feature type="domain" description="OmpA-like" evidence="7">
    <location>
        <begin position="51"/>
        <end position="167"/>
    </location>
</feature>
<proteinExistence type="predicted"/>
<comment type="subcellular location">
    <subcellularLocation>
        <location evidence="1">Cell outer membrane</location>
    </subcellularLocation>
</comment>
<dbReference type="PANTHER" id="PTHR30329:SF21">
    <property type="entry name" value="LIPOPROTEIN YIAD-RELATED"/>
    <property type="match status" value="1"/>
</dbReference>
<dbReference type="CDD" id="cd07185">
    <property type="entry name" value="OmpA_C-like"/>
    <property type="match status" value="1"/>
</dbReference>
<evidence type="ECO:0000256" key="6">
    <source>
        <dbReference type="SAM" id="Phobius"/>
    </source>
</evidence>
<name>A0A7W7ZIL6_9BACT</name>
<keyword evidence="3" id="KW-0998">Cell outer membrane</keyword>
<dbReference type="RefSeq" id="WP_184223034.1">
    <property type="nucleotide sequence ID" value="NZ_JACHIP010000016.1"/>
</dbReference>
<organism evidence="8 9">
    <name type="scientific">Granulicella aggregans</name>
    <dbReference type="NCBI Taxonomy" id="474949"/>
    <lineage>
        <taxon>Bacteria</taxon>
        <taxon>Pseudomonadati</taxon>
        <taxon>Acidobacteriota</taxon>
        <taxon>Terriglobia</taxon>
        <taxon>Terriglobales</taxon>
        <taxon>Acidobacteriaceae</taxon>
        <taxon>Granulicella</taxon>
    </lineage>
</organism>
<keyword evidence="6" id="KW-1133">Transmembrane helix</keyword>
<feature type="region of interest" description="Disordered" evidence="5">
    <location>
        <begin position="130"/>
        <end position="167"/>
    </location>
</feature>
<evidence type="ECO:0000256" key="4">
    <source>
        <dbReference type="PROSITE-ProRule" id="PRU00473"/>
    </source>
</evidence>